<sequence length="148" mass="16173">MGYDDEFGDGWLFLAIRNAQEEDAEVGLNDVIGTANYINKAMPNYREVNHACTKLTNLGFITIQGSRISVTTSGREFLDNIELDEECSGRPSRYAAKIAAELAELGSTSEKIEIFFSSDEIRSAEDSSMSDVAELSSGNVVFIDATDP</sequence>
<dbReference type="EMBL" id="SRLE01000023">
    <property type="protein sequence ID" value="TGD70679.1"/>
    <property type="molecule type" value="Genomic_DNA"/>
</dbReference>
<reference evidence="1 2" key="1">
    <citation type="submission" date="2019-04" db="EMBL/GenBank/DDBJ databases">
        <title>Taxonomy of novel Haliea sp. from mangrove soil of West Coast of India.</title>
        <authorList>
            <person name="Verma A."/>
            <person name="Kumar P."/>
            <person name="Krishnamurthi S."/>
        </authorList>
    </citation>
    <scope>NUCLEOTIDE SEQUENCE [LARGE SCALE GENOMIC DNA]</scope>
    <source>
        <strain evidence="1 2">SAOS-164</strain>
    </source>
</reference>
<organism evidence="1 2">
    <name type="scientific">Mangrovimicrobium sediminis</name>
    <dbReference type="NCBI Taxonomy" id="2562682"/>
    <lineage>
        <taxon>Bacteria</taxon>
        <taxon>Pseudomonadati</taxon>
        <taxon>Pseudomonadota</taxon>
        <taxon>Gammaproteobacteria</taxon>
        <taxon>Cellvibrionales</taxon>
        <taxon>Halieaceae</taxon>
        <taxon>Mangrovimicrobium</taxon>
    </lineage>
</organism>
<gene>
    <name evidence="1" type="ORF">E4634_20850</name>
</gene>
<dbReference type="Proteomes" id="UP000298050">
    <property type="component" value="Unassembled WGS sequence"/>
</dbReference>
<accession>A0A4Z0LTV7</accession>
<proteinExistence type="predicted"/>
<protein>
    <submittedName>
        <fullName evidence="1">Uncharacterized protein</fullName>
    </submittedName>
</protein>
<keyword evidence="2" id="KW-1185">Reference proteome</keyword>
<dbReference type="AlphaFoldDB" id="A0A4Z0LTV7"/>
<name>A0A4Z0LTV7_9GAMM</name>
<evidence type="ECO:0000313" key="2">
    <source>
        <dbReference type="Proteomes" id="UP000298050"/>
    </source>
</evidence>
<comment type="caution">
    <text evidence="1">The sequence shown here is derived from an EMBL/GenBank/DDBJ whole genome shotgun (WGS) entry which is preliminary data.</text>
</comment>
<evidence type="ECO:0000313" key="1">
    <source>
        <dbReference type="EMBL" id="TGD70679.1"/>
    </source>
</evidence>
<dbReference type="RefSeq" id="WP_135446623.1">
    <property type="nucleotide sequence ID" value="NZ_SRLE01000023.1"/>
</dbReference>